<keyword evidence="1" id="KW-0732">Signal</keyword>
<reference evidence="3" key="2">
    <citation type="submission" date="2025-09" db="UniProtKB">
        <authorList>
            <consortium name="Ensembl"/>
        </authorList>
    </citation>
    <scope>IDENTIFICATION</scope>
</reference>
<dbReference type="GeneTree" id="ENSGT00400000022326"/>
<dbReference type="Ensembl" id="ENSHCOT00000012756.1">
    <property type="protein sequence ID" value="ENSHCOP00000001050.1"/>
    <property type="gene ID" value="ENSHCOG00000001945.1"/>
</dbReference>
<dbReference type="GO" id="GO:0070187">
    <property type="term" value="C:shelterin complex"/>
    <property type="evidence" value="ECO:0007669"/>
    <property type="project" value="InterPro"/>
</dbReference>
<proteinExistence type="predicted"/>
<feature type="signal peptide" evidence="1">
    <location>
        <begin position="1"/>
        <end position="24"/>
    </location>
</feature>
<dbReference type="PANTHER" id="PTHR15512:SF2">
    <property type="match status" value="1"/>
</dbReference>
<organism evidence="3 4">
    <name type="scientific">Hippocampus comes</name>
    <name type="common">Tiger tail seahorse</name>
    <dbReference type="NCBI Taxonomy" id="109280"/>
    <lineage>
        <taxon>Eukaryota</taxon>
        <taxon>Metazoa</taxon>
        <taxon>Chordata</taxon>
        <taxon>Craniata</taxon>
        <taxon>Vertebrata</taxon>
        <taxon>Euteleostomi</taxon>
        <taxon>Actinopterygii</taxon>
        <taxon>Neopterygii</taxon>
        <taxon>Teleostei</taxon>
        <taxon>Neoteleostei</taxon>
        <taxon>Acanthomorphata</taxon>
        <taxon>Syngnathiaria</taxon>
        <taxon>Syngnathiformes</taxon>
        <taxon>Syngnathoidei</taxon>
        <taxon>Syngnathidae</taxon>
        <taxon>Hippocampus</taxon>
    </lineage>
</organism>
<dbReference type="InterPro" id="IPR039098">
    <property type="entry name" value="TINF2"/>
</dbReference>
<accession>A0A3Q2XA13</accession>
<dbReference type="GO" id="GO:0042162">
    <property type="term" value="F:telomeric DNA binding"/>
    <property type="evidence" value="ECO:0007669"/>
    <property type="project" value="TreeGrafter"/>
</dbReference>
<evidence type="ECO:0000256" key="1">
    <source>
        <dbReference type="SAM" id="SignalP"/>
    </source>
</evidence>
<dbReference type="Proteomes" id="UP000264820">
    <property type="component" value="Unplaced"/>
</dbReference>
<protein>
    <submittedName>
        <fullName evidence="3">Zinc finger protein 572-like</fullName>
    </submittedName>
</protein>
<dbReference type="AlphaFoldDB" id="A0A3Q2XA13"/>
<reference evidence="3" key="1">
    <citation type="submission" date="2025-08" db="UniProtKB">
        <authorList>
            <consortium name="Ensembl"/>
        </authorList>
    </citation>
    <scope>IDENTIFICATION</scope>
</reference>
<dbReference type="STRING" id="109280.ENSHCOP00000001050"/>
<dbReference type="GO" id="GO:0016233">
    <property type="term" value="P:telomere capping"/>
    <property type="evidence" value="ECO:0007669"/>
    <property type="project" value="InterPro"/>
</dbReference>
<dbReference type="InterPro" id="IPR029400">
    <property type="entry name" value="TINF2_N"/>
</dbReference>
<dbReference type="CDD" id="cd11657">
    <property type="entry name" value="TIN2_N"/>
    <property type="match status" value="1"/>
</dbReference>
<dbReference type="GO" id="GO:1904356">
    <property type="term" value="P:regulation of telomere maintenance via telomere lengthening"/>
    <property type="evidence" value="ECO:0007669"/>
    <property type="project" value="TreeGrafter"/>
</dbReference>
<evidence type="ECO:0000259" key="2">
    <source>
        <dbReference type="Pfam" id="PF14973"/>
    </source>
</evidence>
<dbReference type="Pfam" id="PF14973">
    <property type="entry name" value="TINF2_N"/>
    <property type="match status" value="1"/>
</dbReference>
<evidence type="ECO:0000313" key="3">
    <source>
        <dbReference type="Ensembl" id="ENSHCOP00000001050.1"/>
    </source>
</evidence>
<sequence>MNTGVQLPLSALRLLVSPVKIVSAAIWQIIEHRVVADYGMLEDFVSMVTDVVPELLTNCQRTQLVLGLRAQLILELCRFEGEAHSSDVEQHLDRMNILVKTCAVNDDVNPCASFVDFVKYLLNNPAEREHFFTEVFPKEFGPSYDKALKSLMELFLSRLETFLPGQTFQQVATTCGEVSSVLGDSLKTMRSCDALRTLLRHHKSRNLLGHNDIYSDDTSIVSALKCAAVKDIFLQETLACTSSPHKEAKTTTTGNRGMVALDEAPGMVECASKEIPNNEENVESQMRTDSCVEGKTLDGSLQSGSLCLNQGP</sequence>
<dbReference type="OMA" id="QETLACT"/>
<name>A0A3Q2XA13_HIPCM</name>
<feature type="chain" id="PRO_5018525763" evidence="1">
    <location>
        <begin position="25"/>
        <end position="312"/>
    </location>
</feature>
<keyword evidence="4" id="KW-1185">Reference proteome</keyword>
<dbReference type="PANTHER" id="PTHR15512">
    <property type="entry name" value="TERF1-INTERACTING NUCLEAR FACTOR 2"/>
    <property type="match status" value="1"/>
</dbReference>
<evidence type="ECO:0000313" key="4">
    <source>
        <dbReference type="Proteomes" id="UP000264820"/>
    </source>
</evidence>
<feature type="domain" description="TERF1-interacting nuclear factor 2 N-terminal" evidence="2">
    <location>
        <begin position="27"/>
        <end position="170"/>
    </location>
</feature>